<accession>A0A495VJZ3</accession>
<reference evidence="2 3" key="1">
    <citation type="submission" date="2018-10" db="EMBL/GenBank/DDBJ databases">
        <title>Genomic Encyclopedia of Type Strains, Phase IV (KMG-IV): sequencing the most valuable type-strain genomes for metagenomic binning, comparative biology and taxonomic classification.</title>
        <authorList>
            <person name="Goeker M."/>
        </authorList>
    </citation>
    <scope>NUCLEOTIDE SEQUENCE [LARGE SCALE GENOMIC DNA]</scope>
    <source>
        <strain evidence="2 3">DSM 23841</strain>
    </source>
</reference>
<dbReference type="InterPro" id="IPR004843">
    <property type="entry name" value="Calcineurin-like_PHP"/>
</dbReference>
<comment type="caution">
    <text evidence="2">The sequence shown here is derived from an EMBL/GenBank/DDBJ whole genome shotgun (WGS) entry which is preliminary data.</text>
</comment>
<evidence type="ECO:0000259" key="1">
    <source>
        <dbReference type="Pfam" id="PF00149"/>
    </source>
</evidence>
<feature type="domain" description="Calcineurin-like phosphoesterase" evidence="1">
    <location>
        <begin position="36"/>
        <end position="263"/>
    </location>
</feature>
<evidence type="ECO:0000313" key="2">
    <source>
        <dbReference type="EMBL" id="RKT49711.1"/>
    </source>
</evidence>
<organism evidence="2 3">
    <name type="scientific">Azonexus fungiphilus</name>
    <dbReference type="NCBI Taxonomy" id="146940"/>
    <lineage>
        <taxon>Bacteria</taxon>
        <taxon>Pseudomonadati</taxon>
        <taxon>Pseudomonadota</taxon>
        <taxon>Betaproteobacteria</taxon>
        <taxon>Rhodocyclales</taxon>
        <taxon>Azonexaceae</taxon>
        <taxon>Azonexus</taxon>
    </lineage>
</organism>
<dbReference type="GO" id="GO:0016787">
    <property type="term" value="F:hydrolase activity"/>
    <property type="evidence" value="ECO:0007669"/>
    <property type="project" value="InterPro"/>
</dbReference>
<dbReference type="AlphaFoldDB" id="A0A495VJZ3"/>
<dbReference type="Pfam" id="PF00149">
    <property type="entry name" value="Metallophos"/>
    <property type="match status" value="1"/>
</dbReference>
<protein>
    <recommendedName>
        <fullName evidence="1">Calcineurin-like phosphoesterase domain-containing protein</fullName>
    </recommendedName>
</protein>
<keyword evidence="3" id="KW-1185">Reference proteome</keyword>
<sequence length="320" mass="36391">MRRRGKFTVDLVFALKTALTVSVLVAALPAAAEIWRFGLIGDVPYSRAERAELPKMLSAIADSHVDFIAHIGDFKHGADRCDDAVFEDRRQLFDDSRVPFVFIPGDNEWSDCTRLNNGGYVALERLDKLRQLFWHDGQSLGRRKLALERQPGSYVEHARWRLGPVLFVSFNLPGGNNNWGLTQQPSAEFLARNPHVLAWLRENFALARREKLRGIVLMFQANPGFIHHAQGFPHSGYRDFLVALREETLNFPGQVVAVHGDTHISRIDKPLRDARGKRIDNFTRVETFGYPIMGWTRGVIDSEAPALFRFETHAWPPARP</sequence>
<name>A0A495VJZ3_9RHOO</name>
<dbReference type="InterPro" id="IPR029052">
    <property type="entry name" value="Metallo-depent_PP-like"/>
</dbReference>
<dbReference type="SUPFAM" id="SSF56300">
    <property type="entry name" value="Metallo-dependent phosphatases"/>
    <property type="match status" value="1"/>
</dbReference>
<dbReference type="EMBL" id="RBXP01000020">
    <property type="protein sequence ID" value="RKT49711.1"/>
    <property type="molecule type" value="Genomic_DNA"/>
</dbReference>
<dbReference type="OrthoDB" id="58809at2"/>
<proteinExistence type="predicted"/>
<gene>
    <name evidence="2" type="ORF">DFR40_3377</name>
</gene>
<dbReference type="RefSeq" id="WP_121459626.1">
    <property type="nucleotide sequence ID" value="NZ_RBXP01000020.1"/>
</dbReference>
<dbReference type="Gene3D" id="3.60.21.10">
    <property type="match status" value="1"/>
</dbReference>
<evidence type="ECO:0000313" key="3">
    <source>
        <dbReference type="Proteomes" id="UP000270626"/>
    </source>
</evidence>
<dbReference type="Proteomes" id="UP000270626">
    <property type="component" value="Unassembled WGS sequence"/>
</dbReference>